<gene>
    <name evidence="1" type="ORF">ACH47G_13315</name>
</gene>
<dbReference type="EMBL" id="JBIRXV010000002">
    <property type="protein sequence ID" value="MFI2321460.1"/>
    <property type="molecule type" value="Genomic_DNA"/>
</dbReference>
<sequence>MHYIDDTRHLIGDLVGRVIESASSYSGSQTVTIARPRAEVEQFWRDPANLSEVLGDVAEVASPAPSIYEWTLHAGADGRTTWKTTLREEEGHFRFVGADDQDAPSGSRGLEIELSFREAPRDLGTEVTMRAKTPLPDLLTGAGMFTALYRARARLQTGEMPTLAHNPSARSSAR</sequence>
<dbReference type="Pfam" id="PF10604">
    <property type="entry name" value="Polyketide_cyc2"/>
    <property type="match status" value="1"/>
</dbReference>
<protein>
    <submittedName>
        <fullName evidence="1">SRPBCC family protein</fullName>
    </submittedName>
</protein>
<dbReference type="RefSeq" id="WP_355157777.1">
    <property type="nucleotide sequence ID" value="NZ_JBEXMR010000019.1"/>
</dbReference>
<proteinExistence type="predicted"/>
<reference evidence="1 2" key="1">
    <citation type="submission" date="2024-10" db="EMBL/GenBank/DDBJ databases">
        <title>The Natural Products Discovery Center: Release of the First 8490 Sequenced Strains for Exploring Actinobacteria Biosynthetic Diversity.</title>
        <authorList>
            <person name="Kalkreuter E."/>
            <person name="Kautsar S.A."/>
            <person name="Yang D."/>
            <person name="Bader C.D."/>
            <person name="Teijaro C.N."/>
            <person name="Fluegel L."/>
            <person name="Davis C.M."/>
            <person name="Simpson J.R."/>
            <person name="Lauterbach L."/>
            <person name="Steele A.D."/>
            <person name="Gui C."/>
            <person name="Meng S."/>
            <person name="Li G."/>
            <person name="Viehrig K."/>
            <person name="Ye F."/>
            <person name="Su P."/>
            <person name="Kiefer A.F."/>
            <person name="Nichols A."/>
            <person name="Cepeda A.J."/>
            <person name="Yan W."/>
            <person name="Fan B."/>
            <person name="Jiang Y."/>
            <person name="Adhikari A."/>
            <person name="Zheng C.-J."/>
            <person name="Schuster L."/>
            <person name="Cowan T.M."/>
            <person name="Smanski M.J."/>
            <person name="Chevrette M.G."/>
            <person name="De Carvalho L.P.S."/>
            <person name="Shen B."/>
        </authorList>
    </citation>
    <scope>NUCLEOTIDE SEQUENCE [LARGE SCALE GENOMIC DNA]</scope>
    <source>
        <strain evidence="1 2">NPDC019626</strain>
    </source>
</reference>
<keyword evidence="2" id="KW-1185">Reference proteome</keyword>
<dbReference type="Proteomes" id="UP001611450">
    <property type="component" value="Unassembled WGS sequence"/>
</dbReference>
<dbReference type="SUPFAM" id="SSF55961">
    <property type="entry name" value="Bet v1-like"/>
    <property type="match status" value="1"/>
</dbReference>
<name>A0ABW7WEZ1_9NOCA</name>
<accession>A0ABW7WEZ1</accession>
<dbReference type="Gene3D" id="3.30.530.20">
    <property type="match status" value="1"/>
</dbReference>
<dbReference type="InterPro" id="IPR019587">
    <property type="entry name" value="Polyketide_cyclase/dehydratase"/>
</dbReference>
<organism evidence="1 2">
    <name type="scientific">Nocardia beijingensis</name>
    <dbReference type="NCBI Taxonomy" id="95162"/>
    <lineage>
        <taxon>Bacteria</taxon>
        <taxon>Bacillati</taxon>
        <taxon>Actinomycetota</taxon>
        <taxon>Actinomycetes</taxon>
        <taxon>Mycobacteriales</taxon>
        <taxon>Nocardiaceae</taxon>
        <taxon>Nocardia</taxon>
    </lineage>
</organism>
<evidence type="ECO:0000313" key="2">
    <source>
        <dbReference type="Proteomes" id="UP001611450"/>
    </source>
</evidence>
<dbReference type="InterPro" id="IPR023393">
    <property type="entry name" value="START-like_dom_sf"/>
</dbReference>
<evidence type="ECO:0000313" key="1">
    <source>
        <dbReference type="EMBL" id="MFI2321460.1"/>
    </source>
</evidence>
<comment type="caution">
    <text evidence="1">The sequence shown here is derived from an EMBL/GenBank/DDBJ whole genome shotgun (WGS) entry which is preliminary data.</text>
</comment>